<reference evidence="2" key="1">
    <citation type="submission" date="2018-02" db="EMBL/GenBank/DDBJ databases">
        <title>Rhizophora mucronata_Transcriptome.</title>
        <authorList>
            <person name="Meera S.P."/>
            <person name="Sreeshan A."/>
            <person name="Augustine A."/>
        </authorList>
    </citation>
    <scope>NUCLEOTIDE SEQUENCE</scope>
    <source>
        <tissue evidence="2">Leaf</tissue>
    </source>
</reference>
<evidence type="ECO:0000313" key="2">
    <source>
        <dbReference type="EMBL" id="MBX72525.1"/>
    </source>
</evidence>
<proteinExistence type="predicted"/>
<feature type="compositionally biased region" description="Basic and acidic residues" evidence="1">
    <location>
        <begin position="1"/>
        <end position="13"/>
    </location>
</feature>
<feature type="region of interest" description="Disordered" evidence="1">
    <location>
        <begin position="1"/>
        <end position="22"/>
    </location>
</feature>
<organism evidence="2">
    <name type="scientific">Rhizophora mucronata</name>
    <name type="common">Asiatic mangrove</name>
    <dbReference type="NCBI Taxonomy" id="61149"/>
    <lineage>
        <taxon>Eukaryota</taxon>
        <taxon>Viridiplantae</taxon>
        <taxon>Streptophyta</taxon>
        <taxon>Embryophyta</taxon>
        <taxon>Tracheophyta</taxon>
        <taxon>Spermatophyta</taxon>
        <taxon>Magnoliopsida</taxon>
        <taxon>eudicotyledons</taxon>
        <taxon>Gunneridae</taxon>
        <taxon>Pentapetalae</taxon>
        <taxon>rosids</taxon>
        <taxon>fabids</taxon>
        <taxon>Malpighiales</taxon>
        <taxon>Rhizophoraceae</taxon>
        <taxon>Rhizophora</taxon>
    </lineage>
</organism>
<protein>
    <submittedName>
        <fullName evidence="2">Uncharacterized protein</fullName>
    </submittedName>
</protein>
<dbReference type="AlphaFoldDB" id="A0A2P2QZX7"/>
<name>A0A2P2QZX7_RHIMU</name>
<sequence length="75" mass="8602">MPFFEMEKLKEGRPTMPFSPLQTTLPIKSAHHKEQRDVRSPSKYVVGPMGRQSVISISNIWAKSWTLSPRDECSI</sequence>
<accession>A0A2P2QZX7</accession>
<dbReference type="EMBL" id="GGEC01092041">
    <property type="protein sequence ID" value="MBX72525.1"/>
    <property type="molecule type" value="Transcribed_RNA"/>
</dbReference>
<evidence type="ECO:0000256" key="1">
    <source>
        <dbReference type="SAM" id="MobiDB-lite"/>
    </source>
</evidence>